<dbReference type="PROSITE" id="PS50893">
    <property type="entry name" value="ABC_TRANSPORTER_2"/>
    <property type="match status" value="2"/>
</dbReference>
<dbReference type="InterPro" id="IPR051309">
    <property type="entry name" value="ABCF_ATPase"/>
</dbReference>
<keyword evidence="1" id="KW-0677">Repeat</keyword>
<feature type="domain" description="ABC transporter" evidence="5">
    <location>
        <begin position="320"/>
        <end position="536"/>
    </location>
</feature>
<evidence type="ECO:0000256" key="2">
    <source>
        <dbReference type="ARBA" id="ARBA00022741"/>
    </source>
</evidence>
<dbReference type="InterPro" id="IPR032781">
    <property type="entry name" value="ABC_tran_Xtn"/>
</dbReference>
<organism evidence="6 7">
    <name type="scientific">Ruminiclostridium hungatei</name>
    <name type="common">Clostridium hungatei</name>
    <dbReference type="NCBI Taxonomy" id="48256"/>
    <lineage>
        <taxon>Bacteria</taxon>
        <taxon>Bacillati</taxon>
        <taxon>Bacillota</taxon>
        <taxon>Clostridia</taxon>
        <taxon>Eubacteriales</taxon>
        <taxon>Oscillospiraceae</taxon>
        <taxon>Ruminiclostridium</taxon>
    </lineage>
</organism>
<dbReference type="Gene3D" id="3.40.50.300">
    <property type="entry name" value="P-loop containing nucleotide triphosphate hydrolases"/>
    <property type="match status" value="2"/>
</dbReference>
<dbReference type="FunFam" id="3.40.50.300:FF:000011">
    <property type="entry name" value="Putative ABC transporter ATP-binding component"/>
    <property type="match status" value="1"/>
</dbReference>
<accession>A0A1V4SH64</accession>
<dbReference type="OrthoDB" id="9801441at2"/>
<dbReference type="Pfam" id="PF12848">
    <property type="entry name" value="ABC_tran_Xtn"/>
    <property type="match status" value="1"/>
</dbReference>
<dbReference type="STRING" id="48256.CLHUN_33200"/>
<keyword evidence="7" id="KW-1185">Reference proteome</keyword>
<sequence>MISANGVSLRYGGRALFENVNIKFTKGNCYGLIGANGSGKSTFLKILSGEIEPSKGDVTITPGERLAVLKQNHYEYDEYEVLKTVMMGHKRLIEIMEEKEKLYAKSEFTEAEGILLSELEAEFAELNGWEAESDAAILLNGLNIGEEYHYKLMKDLDGNEKVRVLLAQALFGNPDILLMDEPTNHLDVASITWLENFLANFENIVIVVSHDRHFLNQVCTQIADIDFGKIQLYFGNYDFWYQSSQLALQQMKDANKKTEARMKELQEFIQRFSANASKSKQATSRKKLLDKLTLEDIRPSSRKYPFVDFKPDREAGNDLLMVNGISKEIEGEQLLKDVNIIVNKGDKIAFVGTYGNAKTTFFKILMGEMEPDSGDFKWGITTSQSYFPRDNSEFFDGVDLSLVDWLRQFSKDQTETFLRGWLGRMLFSGEEALKKASVLSGGEKVRCMLSKMMLSGANVLILDEPTNHLDLESITALNNGLINYKGTILFSSHDHEFVQTVANRIVEITPKGIIDRQMTYDEYLENEDIQALRKEMWS</sequence>
<name>A0A1V4SH64_RUMHU</name>
<evidence type="ECO:0000256" key="4">
    <source>
        <dbReference type="SAM" id="Coils"/>
    </source>
</evidence>
<dbReference type="FunFam" id="3.40.50.300:FF:000070">
    <property type="entry name" value="Putative ABC transporter ATP-binding component"/>
    <property type="match status" value="1"/>
</dbReference>
<keyword evidence="2" id="KW-0547">Nucleotide-binding</keyword>
<dbReference type="InterPro" id="IPR027417">
    <property type="entry name" value="P-loop_NTPase"/>
</dbReference>
<comment type="caution">
    <text evidence="6">The sequence shown here is derived from an EMBL/GenBank/DDBJ whole genome shotgun (WGS) entry which is preliminary data.</text>
</comment>
<dbReference type="InterPro" id="IPR003439">
    <property type="entry name" value="ABC_transporter-like_ATP-bd"/>
</dbReference>
<evidence type="ECO:0000313" key="6">
    <source>
        <dbReference type="EMBL" id="OPX42836.1"/>
    </source>
</evidence>
<dbReference type="PANTHER" id="PTHR42855:SF2">
    <property type="entry name" value="DRUG RESISTANCE ABC TRANSPORTER,ATP-BINDING PROTEIN"/>
    <property type="match status" value="1"/>
</dbReference>
<dbReference type="SUPFAM" id="SSF52540">
    <property type="entry name" value="P-loop containing nucleoside triphosphate hydrolases"/>
    <property type="match status" value="2"/>
</dbReference>
<dbReference type="GO" id="GO:0016887">
    <property type="term" value="F:ATP hydrolysis activity"/>
    <property type="evidence" value="ECO:0007669"/>
    <property type="project" value="InterPro"/>
</dbReference>
<dbReference type="AlphaFoldDB" id="A0A1V4SH64"/>
<evidence type="ECO:0000256" key="3">
    <source>
        <dbReference type="ARBA" id="ARBA00022840"/>
    </source>
</evidence>
<feature type="domain" description="ABC transporter" evidence="5">
    <location>
        <begin position="2"/>
        <end position="252"/>
    </location>
</feature>
<protein>
    <submittedName>
        <fullName evidence="6">Putative ABC transporter ATP-binding protein YbiT</fullName>
    </submittedName>
</protein>
<reference evidence="6 7" key="1">
    <citation type="submission" date="2017-03" db="EMBL/GenBank/DDBJ databases">
        <title>Genome sequence of Clostridium hungatei DSM 14427.</title>
        <authorList>
            <person name="Poehlein A."/>
            <person name="Daniel R."/>
        </authorList>
    </citation>
    <scope>NUCLEOTIDE SEQUENCE [LARGE SCALE GENOMIC DNA]</scope>
    <source>
        <strain evidence="6 7">DSM 14427</strain>
    </source>
</reference>
<evidence type="ECO:0000259" key="5">
    <source>
        <dbReference type="PROSITE" id="PS50893"/>
    </source>
</evidence>
<proteinExistence type="predicted"/>
<dbReference type="GO" id="GO:0005524">
    <property type="term" value="F:ATP binding"/>
    <property type="evidence" value="ECO:0007669"/>
    <property type="project" value="UniProtKB-KW"/>
</dbReference>
<keyword evidence="3 6" id="KW-0067">ATP-binding</keyword>
<dbReference type="CDD" id="cd03221">
    <property type="entry name" value="ABCF_EF-3"/>
    <property type="match status" value="2"/>
</dbReference>
<dbReference type="Pfam" id="PF00005">
    <property type="entry name" value="ABC_tran"/>
    <property type="match status" value="2"/>
</dbReference>
<evidence type="ECO:0000313" key="7">
    <source>
        <dbReference type="Proteomes" id="UP000191554"/>
    </source>
</evidence>
<feature type="coiled-coil region" evidence="4">
    <location>
        <begin position="241"/>
        <end position="275"/>
    </location>
</feature>
<keyword evidence="4" id="KW-0175">Coiled coil</keyword>
<dbReference type="Proteomes" id="UP000191554">
    <property type="component" value="Unassembled WGS sequence"/>
</dbReference>
<dbReference type="InterPro" id="IPR003593">
    <property type="entry name" value="AAA+_ATPase"/>
</dbReference>
<dbReference type="PANTHER" id="PTHR42855">
    <property type="entry name" value="ABC TRANSPORTER ATP-BINDING SUBUNIT"/>
    <property type="match status" value="1"/>
</dbReference>
<dbReference type="SMART" id="SM00382">
    <property type="entry name" value="AAA"/>
    <property type="match status" value="2"/>
</dbReference>
<evidence type="ECO:0000256" key="1">
    <source>
        <dbReference type="ARBA" id="ARBA00022737"/>
    </source>
</evidence>
<dbReference type="RefSeq" id="WP_080065757.1">
    <property type="nucleotide sequence ID" value="NZ_MZGX01000024.1"/>
</dbReference>
<gene>
    <name evidence="6" type="primary">ybiT_1</name>
    <name evidence="6" type="ORF">CLHUN_33200</name>
</gene>
<dbReference type="EMBL" id="MZGX01000024">
    <property type="protein sequence ID" value="OPX42836.1"/>
    <property type="molecule type" value="Genomic_DNA"/>
</dbReference>